<dbReference type="GO" id="GO:0046872">
    <property type="term" value="F:metal ion binding"/>
    <property type="evidence" value="ECO:0007669"/>
    <property type="project" value="UniProtKB-KW"/>
</dbReference>
<keyword evidence="1" id="KW-0479">Metal-binding</keyword>
<dbReference type="OrthoDB" id="6313827at2"/>
<keyword evidence="3" id="KW-1185">Reference proteome</keyword>
<dbReference type="PRINTS" id="PR01950">
    <property type="entry name" value="LANCSUPER"/>
</dbReference>
<keyword evidence="1" id="KW-0862">Zinc</keyword>
<organism evidence="2 3">
    <name type="scientific">Neolewinella agarilytica</name>
    <dbReference type="NCBI Taxonomy" id="478744"/>
    <lineage>
        <taxon>Bacteria</taxon>
        <taxon>Pseudomonadati</taxon>
        <taxon>Bacteroidota</taxon>
        <taxon>Saprospiria</taxon>
        <taxon>Saprospirales</taxon>
        <taxon>Lewinellaceae</taxon>
        <taxon>Neolewinella</taxon>
    </lineage>
</organism>
<evidence type="ECO:0000313" key="2">
    <source>
        <dbReference type="EMBL" id="SEQ97090.1"/>
    </source>
</evidence>
<dbReference type="Pfam" id="PF05147">
    <property type="entry name" value="LANC_like"/>
    <property type="match status" value="1"/>
</dbReference>
<dbReference type="SMART" id="SM01260">
    <property type="entry name" value="LANC_like"/>
    <property type="match status" value="1"/>
</dbReference>
<accession>A0A1H9KD69</accession>
<reference evidence="3" key="1">
    <citation type="submission" date="2016-10" db="EMBL/GenBank/DDBJ databases">
        <authorList>
            <person name="Varghese N."/>
            <person name="Submissions S."/>
        </authorList>
    </citation>
    <scope>NUCLEOTIDE SEQUENCE [LARGE SCALE GENOMIC DNA]</scope>
    <source>
        <strain evidence="3">DSM 24740</strain>
    </source>
</reference>
<dbReference type="RefSeq" id="WP_090170719.1">
    <property type="nucleotide sequence ID" value="NZ_FOFB01000020.1"/>
</dbReference>
<dbReference type="AlphaFoldDB" id="A0A1H9KD69"/>
<feature type="binding site" evidence="1">
    <location>
        <position position="324"/>
    </location>
    <ligand>
        <name>Zn(2+)</name>
        <dbReference type="ChEBI" id="CHEBI:29105"/>
    </ligand>
</feature>
<dbReference type="PRINTS" id="PR01955">
    <property type="entry name" value="LANCFRANKIA"/>
</dbReference>
<evidence type="ECO:0000256" key="1">
    <source>
        <dbReference type="PIRSR" id="PIRSR607822-1"/>
    </source>
</evidence>
<protein>
    <submittedName>
        <fullName evidence="2">Lanthionine synthetase C-like protein</fullName>
    </submittedName>
</protein>
<dbReference type="Proteomes" id="UP000199021">
    <property type="component" value="Unassembled WGS sequence"/>
</dbReference>
<dbReference type="GO" id="GO:0031179">
    <property type="term" value="P:peptide modification"/>
    <property type="evidence" value="ECO:0007669"/>
    <property type="project" value="InterPro"/>
</dbReference>
<dbReference type="InterPro" id="IPR007822">
    <property type="entry name" value="LANC-like"/>
</dbReference>
<sequence>MLTETRSIPAIDRFYERFKGNLEEYGSSFFNGLSGAALISAYLGADVDARFASLSEQLLSEVMERLRAGDLKLSTLHTFCSGLAGIVYVVDHLRENGLADNRFDEATMAELSDLFKERAMADFKKQNTDYLHGPLGVFFALLPHAHLPAVQNTLDTIFDTYLGQLRTDEKGSRIFNSVLQGQLDSGEYNMGLAHGMTGHALLWTEACRRGFRQESTRQLVYDLLKYVDKHERPAGAKKSPTHVFYPKSVIEDNPEVWAEKEEENYVSRVGWCYGDLNVAFAQLKAGRTFSDEELEQRGLALARHVAGRLDAYDAQIDENVFFCHGSAGLVYMFGCLKKTYPAELAFNRAYERWADHYRTTWENPRYDELKGYQHFSLLEGLPGAVLGTLSLDRPGLLPAADAFLLNL</sequence>
<dbReference type="SUPFAM" id="SSF158745">
    <property type="entry name" value="LanC-like"/>
    <property type="match status" value="1"/>
</dbReference>
<proteinExistence type="predicted"/>
<name>A0A1H9KD69_9BACT</name>
<feature type="binding site" evidence="1">
    <location>
        <position position="272"/>
    </location>
    <ligand>
        <name>Zn(2+)</name>
        <dbReference type="ChEBI" id="CHEBI:29105"/>
    </ligand>
</feature>
<dbReference type="EMBL" id="FOFB01000020">
    <property type="protein sequence ID" value="SEQ97090.1"/>
    <property type="molecule type" value="Genomic_DNA"/>
</dbReference>
<feature type="binding site" evidence="1">
    <location>
        <position position="323"/>
    </location>
    <ligand>
        <name>Zn(2+)</name>
        <dbReference type="ChEBI" id="CHEBI:29105"/>
    </ligand>
</feature>
<dbReference type="Gene3D" id="1.50.10.20">
    <property type="match status" value="1"/>
</dbReference>
<evidence type="ECO:0000313" key="3">
    <source>
        <dbReference type="Proteomes" id="UP000199021"/>
    </source>
</evidence>
<dbReference type="InParanoid" id="A0A1H9KD69"/>
<gene>
    <name evidence="2" type="ORF">SAMN05444359_12056</name>
</gene>
<dbReference type="STRING" id="478744.SAMN05444359_12056"/>